<proteinExistence type="predicted"/>
<dbReference type="InterPro" id="IPR012341">
    <property type="entry name" value="6hp_glycosidase-like_sf"/>
</dbReference>
<keyword evidence="2" id="KW-1185">Reference proteome</keyword>
<dbReference type="SUPFAM" id="SSF48208">
    <property type="entry name" value="Six-hairpin glycosidases"/>
    <property type="match status" value="1"/>
</dbReference>
<gene>
    <name evidence="1" type="ORF">ABS765_17490</name>
</gene>
<comment type="caution">
    <text evidence="1">The sequence shown here is derived from an EMBL/GenBank/DDBJ whole genome shotgun (WGS) entry which is preliminary data.</text>
</comment>
<evidence type="ECO:0000313" key="2">
    <source>
        <dbReference type="Proteomes" id="UP001629058"/>
    </source>
</evidence>
<name>A0ABW8Y7L1_9FLAO</name>
<dbReference type="Gene3D" id="1.50.10.10">
    <property type="match status" value="1"/>
</dbReference>
<dbReference type="EMBL" id="JBELPY010000020">
    <property type="protein sequence ID" value="MFL9835812.1"/>
    <property type="molecule type" value="Genomic_DNA"/>
</dbReference>
<evidence type="ECO:0000313" key="1">
    <source>
        <dbReference type="EMBL" id="MFL9835812.1"/>
    </source>
</evidence>
<accession>A0ABW8Y7L1</accession>
<evidence type="ECO:0008006" key="3">
    <source>
        <dbReference type="Google" id="ProtNLM"/>
    </source>
</evidence>
<dbReference type="InterPro" id="IPR008928">
    <property type="entry name" value="6-hairpin_glycosidase_sf"/>
</dbReference>
<dbReference type="Proteomes" id="UP001629058">
    <property type="component" value="Unassembled WGS sequence"/>
</dbReference>
<reference evidence="1 2" key="1">
    <citation type="submission" date="2024-06" db="EMBL/GenBank/DDBJ databases">
        <authorList>
            <person name="Kaempfer P."/>
            <person name="Viver T."/>
        </authorList>
    </citation>
    <scope>NUCLEOTIDE SEQUENCE [LARGE SCALE GENOMIC DNA]</scope>
    <source>
        <strain evidence="1 2">ST-37</strain>
    </source>
</reference>
<protein>
    <recommendedName>
        <fullName evidence="3">Glycosyl hydrolase family 65, N-terminal domain</fullName>
    </recommendedName>
</protein>
<organism evidence="1 2">
    <name type="scientific">Chryseobacterium terrae</name>
    <dbReference type="NCBI Taxonomy" id="3163299"/>
    <lineage>
        <taxon>Bacteria</taxon>
        <taxon>Pseudomonadati</taxon>
        <taxon>Bacteroidota</taxon>
        <taxon>Flavobacteriia</taxon>
        <taxon>Flavobacteriales</taxon>
        <taxon>Weeksellaceae</taxon>
        <taxon>Chryseobacterium group</taxon>
        <taxon>Chryseobacterium</taxon>
    </lineage>
</organism>
<dbReference type="RefSeq" id="WP_408092907.1">
    <property type="nucleotide sequence ID" value="NZ_JBELPY010000020.1"/>
</dbReference>
<sequence>MNILFSSIRTILLFCAYSSCSIVNKVEGQNINRFALVNRHNVIVKEVDPLSPLSVGNGDFAFTADVTGMQSLEKYYYMNGIPLETLSTFAWHSFPNENNLKLEDAMKKSDFHGRKIFYASQEKNKAGNYFRKNPHPVPLGQVSLVRENGQSLGITDIKNINQKLDLWTGLLTSSYTIDAEPVYVETVSSPEKSTVAFSVQSKLLKNGKLKTAFRFPYSYDFSIKNKPPFDWKHPDLHTTVIVKKDSNSILLKRMIDESEYFVTITWRGKAKFTLKGAHYFMLDATGTDHLKIICQFSPTMSSDKSSSFTKIRKASADSWKNYWTKGGAVDFSGSKDPRANELERRIILSQYLMKVNYAGSFPPQETGLTHISWYGKHNSEVYWWHAAQFYQWNHTDLLEKSFRWYKKILPLAKKDAQREGFHGARWPKMVGIDGRTSPGGINPFIIWNQPNPIYLAELIYRNNPSSSTLSKYSDVVFESADFLASYAFFDKNTGRYILGPPLKSVNEKTDESTTQNPTFELVQWYYGLKIAQDWRSRLEMPTNKQWDDVMKKLSYPTIKDNKYLEMETDPDMYSRKGGFSSAMIMSLGYLPKTPLIDPLIMKNTFDAIYKRNGLKSFVSWSLGKGAMTAARLGDQKKAVDILCNNFPGAVFLKNGHVQRAKEPLACPAYLPANSAFLSAAALMAAGWDNGPENYAPGFPKDGNWNIKVENLNKLP</sequence>